<dbReference type="RefSeq" id="XP_019489718.1">
    <property type="nucleotide sequence ID" value="XM_019634173.1"/>
</dbReference>
<dbReference type="PANTHER" id="PTHR12035:SF113">
    <property type="entry name" value="RIKEN CDNA 4931406B18 GENE"/>
    <property type="match status" value="1"/>
</dbReference>
<evidence type="ECO:0000313" key="6">
    <source>
        <dbReference type="Proteomes" id="UP000694851"/>
    </source>
</evidence>
<dbReference type="InterPro" id="IPR013783">
    <property type="entry name" value="Ig-like_fold"/>
</dbReference>
<dbReference type="OrthoDB" id="10039395at2759"/>
<name>A0A8B7QPT5_HIPAR</name>
<protein>
    <submittedName>
        <fullName evidence="7">SIGLEC family-like protein 1</fullName>
    </submittedName>
</protein>
<evidence type="ECO:0000256" key="1">
    <source>
        <dbReference type="ARBA" id="ARBA00004167"/>
    </source>
</evidence>
<dbReference type="Gene3D" id="2.60.40.10">
    <property type="entry name" value="Immunoglobulins"/>
    <property type="match status" value="1"/>
</dbReference>
<evidence type="ECO:0000256" key="5">
    <source>
        <dbReference type="SAM" id="Phobius"/>
    </source>
</evidence>
<dbReference type="GeneID" id="109377739"/>
<organism evidence="6 7">
    <name type="scientific">Hipposideros armiger</name>
    <name type="common">Great Himalayan leaf-nosed bat</name>
    <dbReference type="NCBI Taxonomy" id="186990"/>
    <lineage>
        <taxon>Eukaryota</taxon>
        <taxon>Metazoa</taxon>
        <taxon>Chordata</taxon>
        <taxon>Craniata</taxon>
        <taxon>Vertebrata</taxon>
        <taxon>Euteleostomi</taxon>
        <taxon>Mammalia</taxon>
        <taxon>Eutheria</taxon>
        <taxon>Laurasiatheria</taxon>
        <taxon>Chiroptera</taxon>
        <taxon>Yinpterochiroptera</taxon>
        <taxon>Rhinolophoidea</taxon>
        <taxon>Hipposideridae</taxon>
        <taxon>Hipposideros</taxon>
    </lineage>
</organism>
<reference evidence="7" key="1">
    <citation type="submission" date="2025-08" db="UniProtKB">
        <authorList>
            <consortium name="RefSeq"/>
        </authorList>
    </citation>
    <scope>IDENTIFICATION</scope>
    <source>
        <tissue evidence="7">Muscle</tissue>
    </source>
</reference>
<keyword evidence="2 5" id="KW-0812">Transmembrane</keyword>
<keyword evidence="6" id="KW-1185">Reference proteome</keyword>
<sequence length="182" mass="19852">MSFNTDGSSNSSSSSLVLRFPPKPEDYGTTFQCQLNFSLPNLTRSNMAALQVILPATLLHSSCSLEKMLQCSCSFYGIPTPSVQWLMEGVPISVNSMDNILQVSSTITAPWANSTISLIGKPEIVMRLHCEGRNLYGIHTSSIFLIPDKNSVSKVFMKGLVQGIVYGSIASALFFFFLVLLA</sequence>
<dbReference type="SUPFAM" id="SSF48726">
    <property type="entry name" value="Immunoglobulin"/>
    <property type="match status" value="1"/>
</dbReference>
<dbReference type="Proteomes" id="UP000694851">
    <property type="component" value="Unplaced"/>
</dbReference>
<feature type="transmembrane region" description="Helical" evidence="5">
    <location>
        <begin position="159"/>
        <end position="181"/>
    </location>
</feature>
<dbReference type="InterPro" id="IPR036179">
    <property type="entry name" value="Ig-like_dom_sf"/>
</dbReference>
<proteinExistence type="predicted"/>
<dbReference type="GO" id="GO:0005886">
    <property type="term" value="C:plasma membrane"/>
    <property type="evidence" value="ECO:0007669"/>
    <property type="project" value="TreeGrafter"/>
</dbReference>
<evidence type="ECO:0000256" key="2">
    <source>
        <dbReference type="ARBA" id="ARBA00022692"/>
    </source>
</evidence>
<dbReference type="KEGG" id="hai:109377739"/>
<gene>
    <name evidence="7" type="primary">LOC109377739</name>
</gene>
<keyword evidence="4 5" id="KW-0472">Membrane</keyword>
<evidence type="ECO:0000256" key="4">
    <source>
        <dbReference type="ARBA" id="ARBA00023136"/>
    </source>
</evidence>
<dbReference type="GO" id="GO:0033691">
    <property type="term" value="F:sialic acid binding"/>
    <property type="evidence" value="ECO:0007669"/>
    <property type="project" value="TreeGrafter"/>
</dbReference>
<dbReference type="AlphaFoldDB" id="A0A8B7QPT5"/>
<comment type="subcellular location">
    <subcellularLocation>
        <location evidence="1">Membrane</location>
        <topology evidence="1">Single-pass membrane protein</topology>
    </subcellularLocation>
</comment>
<dbReference type="GO" id="GO:0007155">
    <property type="term" value="P:cell adhesion"/>
    <property type="evidence" value="ECO:0007669"/>
    <property type="project" value="TreeGrafter"/>
</dbReference>
<dbReference type="InterPro" id="IPR051036">
    <property type="entry name" value="SIGLEC"/>
</dbReference>
<dbReference type="PANTHER" id="PTHR12035">
    <property type="entry name" value="SIALIC ACID BINDING IMMUNOGLOBULIN-LIKE LECTIN"/>
    <property type="match status" value="1"/>
</dbReference>
<evidence type="ECO:0000313" key="7">
    <source>
        <dbReference type="RefSeq" id="XP_019489718.1"/>
    </source>
</evidence>
<keyword evidence="3 5" id="KW-1133">Transmembrane helix</keyword>
<accession>A0A8B7QPT5</accession>
<evidence type="ECO:0000256" key="3">
    <source>
        <dbReference type="ARBA" id="ARBA00022989"/>
    </source>
</evidence>